<organism evidence="1 2">
    <name type="scientific">Suillus luteus UH-Slu-Lm8-n1</name>
    <dbReference type="NCBI Taxonomy" id="930992"/>
    <lineage>
        <taxon>Eukaryota</taxon>
        <taxon>Fungi</taxon>
        <taxon>Dikarya</taxon>
        <taxon>Basidiomycota</taxon>
        <taxon>Agaricomycotina</taxon>
        <taxon>Agaricomycetes</taxon>
        <taxon>Agaricomycetidae</taxon>
        <taxon>Boletales</taxon>
        <taxon>Suillineae</taxon>
        <taxon>Suillaceae</taxon>
        <taxon>Suillus</taxon>
    </lineage>
</organism>
<dbReference type="OrthoDB" id="10572649at2759"/>
<dbReference type="AlphaFoldDB" id="A0A0D0AQB9"/>
<gene>
    <name evidence="1" type="ORF">CY34DRAFT_807415</name>
</gene>
<dbReference type="HOGENOM" id="CLU_2591363_0_0_1"/>
<proteinExistence type="predicted"/>
<keyword evidence="2" id="KW-1185">Reference proteome</keyword>
<accession>A0A0D0AQB9</accession>
<dbReference type="EMBL" id="KN835310">
    <property type="protein sequence ID" value="KIK40249.1"/>
    <property type="molecule type" value="Genomic_DNA"/>
</dbReference>
<sequence length="80" mass="9250">MPTALKPNFPFCAVSRARYDLVDIVGEGEHFPPSKLYLIPFSQYVLMFQNFEDMERRKKSLQMAVTSAPHQLSWCGGRRL</sequence>
<dbReference type="Proteomes" id="UP000054485">
    <property type="component" value="Unassembled WGS sequence"/>
</dbReference>
<reference evidence="2" key="2">
    <citation type="submission" date="2015-01" db="EMBL/GenBank/DDBJ databases">
        <title>Evolutionary Origins and Diversification of the Mycorrhizal Mutualists.</title>
        <authorList>
            <consortium name="DOE Joint Genome Institute"/>
            <consortium name="Mycorrhizal Genomics Consortium"/>
            <person name="Kohler A."/>
            <person name="Kuo A."/>
            <person name="Nagy L.G."/>
            <person name="Floudas D."/>
            <person name="Copeland A."/>
            <person name="Barry K.W."/>
            <person name="Cichocki N."/>
            <person name="Veneault-Fourrey C."/>
            <person name="LaButti K."/>
            <person name="Lindquist E.A."/>
            <person name="Lipzen A."/>
            <person name="Lundell T."/>
            <person name="Morin E."/>
            <person name="Murat C."/>
            <person name="Riley R."/>
            <person name="Ohm R."/>
            <person name="Sun H."/>
            <person name="Tunlid A."/>
            <person name="Henrissat B."/>
            <person name="Grigoriev I.V."/>
            <person name="Hibbett D.S."/>
            <person name="Martin F."/>
        </authorList>
    </citation>
    <scope>NUCLEOTIDE SEQUENCE [LARGE SCALE GENOMIC DNA]</scope>
    <source>
        <strain evidence="2">UH-Slu-Lm8-n1</strain>
    </source>
</reference>
<name>A0A0D0AQB9_9AGAM</name>
<reference evidence="1 2" key="1">
    <citation type="submission" date="2014-04" db="EMBL/GenBank/DDBJ databases">
        <authorList>
            <consortium name="DOE Joint Genome Institute"/>
            <person name="Kuo A."/>
            <person name="Ruytinx J."/>
            <person name="Rineau F."/>
            <person name="Colpaert J."/>
            <person name="Kohler A."/>
            <person name="Nagy L.G."/>
            <person name="Floudas D."/>
            <person name="Copeland A."/>
            <person name="Barry K.W."/>
            <person name="Cichocki N."/>
            <person name="Veneault-Fourrey C."/>
            <person name="LaButti K."/>
            <person name="Lindquist E.A."/>
            <person name="Lipzen A."/>
            <person name="Lundell T."/>
            <person name="Morin E."/>
            <person name="Murat C."/>
            <person name="Sun H."/>
            <person name="Tunlid A."/>
            <person name="Henrissat B."/>
            <person name="Grigoriev I.V."/>
            <person name="Hibbett D.S."/>
            <person name="Martin F."/>
            <person name="Nordberg H.P."/>
            <person name="Cantor M.N."/>
            <person name="Hua S.X."/>
        </authorList>
    </citation>
    <scope>NUCLEOTIDE SEQUENCE [LARGE SCALE GENOMIC DNA]</scope>
    <source>
        <strain evidence="1 2">UH-Slu-Lm8-n1</strain>
    </source>
</reference>
<protein>
    <submittedName>
        <fullName evidence="1">Uncharacterized protein</fullName>
    </submittedName>
</protein>
<dbReference type="InParanoid" id="A0A0D0AQB9"/>
<evidence type="ECO:0000313" key="2">
    <source>
        <dbReference type="Proteomes" id="UP000054485"/>
    </source>
</evidence>
<evidence type="ECO:0000313" key="1">
    <source>
        <dbReference type="EMBL" id="KIK40249.1"/>
    </source>
</evidence>